<proteinExistence type="predicted"/>
<evidence type="ECO:0000313" key="4">
    <source>
        <dbReference type="Proteomes" id="UP000321949"/>
    </source>
</evidence>
<evidence type="ECO:0000256" key="1">
    <source>
        <dbReference type="ARBA" id="ARBA00022527"/>
    </source>
</evidence>
<name>A0A5C8IB49_9MICO</name>
<dbReference type="PANTHER" id="PTHR35526:SF3">
    <property type="entry name" value="ANTI-SIGMA-F FACTOR RSBW"/>
    <property type="match status" value="1"/>
</dbReference>
<dbReference type="Pfam" id="PF13581">
    <property type="entry name" value="HATPase_c_2"/>
    <property type="match status" value="1"/>
</dbReference>
<keyword evidence="3" id="KW-0067">ATP-binding</keyword>
<dbReference type="InterPro" id="IPR050267">
    <property type="entry name" value="Anti-sigma-factor_SerPK"/>
</dbReference>
<sequence length="139" mass="15097">MGSDALASEYIEGPADLTLVDAVHDALEDLWRRVPEVSDEDRMLFALAVSEVATNVVEHAEGPEHATVTVRLEVDAAMLTAVMTDDADPALIRLDRVAMPGEDAESGRGLALALAALDDLEHDPGDGNVWRLRRRRRDA</sequence>
<keyword evidence="4" id="KW-1185">Reference proteome</keyword>
<reference evidence="3 4" key="1">
    <citation type="submission" date="2019-08" db="EMBL/GenBank/DDBJ databases">
        <authorList>
            <person name="Dong K."/>
        </authorList>
    </citation>
    <scope>NUCLEOTIDE SEQUENCE [LARGE SCALE GENOMIC DNA]</scope>
    <source>
        <strain evidence="3 4">K-1</strain>
    </source>
</reference>
<keyword evidence="1" id="KW-0418">Kinase</keyword>
<dbReference type="AlphaFoldDB" id="A0A5C8IB49"/>
<dbReference type="PANTHER" id="PTHR35526">
    <property type="entry name" value="ANTI-SIGMA-F FACTOR RSBW-RELATED"/>
    <property type="match status" value="1"/>
</dbReference>
<gene>
    <name evidence="3" type="ORF">FVP74_03715</name>
</gene>
<protein>
    <submittedName>
        <fullName evidence="3">ATP-binding protein</fullName>
    </submittedName>
</protein>
<keyword evidence="1" id="KW-0808">Transferase</keyword>
<dbReference type="GO" id="GO:0005524">
    <property type="term" value="F:ATP binding"/>
    <property type="evidence" value="ECO:0007669"/>
    <property type="project" value="UniProtKB-KW"/>
</dbReference>
<comment type="caution">
    <text evidence="3">The sequence shown here is derived from an EMBL/GenBank/DDBJ whole genome shotgun (WGS) entry which is preliminary data.</text>
</comment>
<keyword evidence="3" id="KW-0547">Nucleotide-binding</keyword>
<organism evidence="3 4">
    <name type="scientific">Microbacterium saccharophilum</name>
    <dbReference type="NCBI Taxonomy" id="1213358"/>
    <lineage>
        <taxon>Bacteria</taxon>
        <taxon>Bacillati</taxon>
        <taxon>Actinomycetota</taxon>
        <taxon>Actinomycetes</taxon>
        <taxon>Micrococcales</taxon>
        <taxon>Microbacteriaceae</taxon>
        <taxon>Microbacterium</taxon>
    </lineage>
</organism>
<dbReference type="InterPro" id="IPR003594">
    <property type="entry name" value="HATPase_dom"/>
</dbReference>
<evidence type="ECO:0000259" key="2">
    <source>
        <dbReference type="Pfam" id="PF13581"/>
    </source>
</evidence>
<dbReference type="InterPro" id="IPR036890">
    <property type="entry name" value="HATPase_C_sf"/>
</dbReference>
<keyword evidence="1" id="KW-0723">Serine/threonine-protein kinase</keyword>
<evidence type="ECO:0000313" key="3">
    <source>
        <dbReference type="EMBL" id="TXK15504.1"/>
    </source>
</evidence>
<dbReference type="Gene3D" id="3.30.565.10">
    <property type="entry name" value="Histidine kinase-like ATPase, C-terminal domain"/>
    <property type="match status" value="1"/>
</dbReference>
<accession>A0A5C8IB49</accession>
<dbReference type="Proteomes" id="UP000321949">
    <property type="component" value="Unassembled WGS sequence"/>
</dbReference>
<feature type="domain" description="Histidine kinase/HSP90-like ATPase" evidence="2">
    <location>
        <begin position="14"/>
        <end position="132"/>
    </location>
</feature>
<dbReference type="OrthoDB" id="3785402at2"/>
<dbReference type="EMBL" id="VRSX01000001">
    <property type="protein sequence ID" value="TXK15504.1"/>
    <property type="molecule type" value="Genomic_DNA"/>
</dbReference>
<dbReference type="RefSeq" id="WP_147049674.1">
    <property type="nucleotide sequence ID" value="NZ_BKAH01000002.1"/>
</dbReference>
<dbReference type="GO" id="GO:0004674">
    <property type="term" value="F:protein serine/threonine kinase activity"/>
    <property type="evidence" value="ECO:0007669"/>
    <property type="project" value="UniProtKB-KW"/>
</dbReference>